<evidence type="ECO:0008006" key="5">
    <source>
        <dbReference type="Google" id="ProtNLM"/>
    </source>
</evidence>
<evidence type="ECO:0000313" key="1">
    <source>
        <dbReference type="EMBL" id="MBE0382153.1"/>
    </source>
</evidence>
<dbReference type="GeneID" id="93662595"/>
<accession>A0A2K4X6L4</accession>
<dbReference type="InterPro" id="IPR014508">
    <property type="entry name" value="UCP020555_TPR-like"/>
</dbReference>
<proteinExistence type="predicted"/>
<dbReference type="RefSeq" id="WP_104642054.1">
    <property type="nucleotide sequence ID" value="NZ_AQGW01000018.1"/>
</dbReference>
<evidence type="ECO:0000313" key="4">
    <source>
        <dbReference type="Proteomes" id="UP000615003"/>
    </source>
</evidence>
<dbReference type="OrthoDB" id="9800218at2"/>
<dbReference type="EMBL" id="AQGW01000018">
    <property type="protein sequence ID" value="MBE0382153.1"/>
    <property type="molecule type" value="Genomic_DNA"/>
</dbReference>
<dbReference type="PIRSF" id="PIRSF020555">
    <property type="entry name" value="UCP020555"/>
    <property type="match status" value="1"/>
</dbReference>
<keyword evidence="4" id="KW-1185">Reference proteome</keyword>
<dbReference type="PROSITE" id="PS51257">
    <property type="entry name" value="PROKAR_LIPOPROTEIN"/>
    <property type="match status" value="1"/>
</dbReference>
<reference evidence="1 4" key="1">
    <citation type="submission" date="2015-06" db="EMBL/GenBank/DDBJ databases">
        <title>Genome sequence of Pseudoalteromonas carrageenovora.</title>
        <authorList>
            <person name="Xie B.-B."/>
            <person name="Rong J.-C."/>
            <person name="Qin Q.-L."/>
            <person name="Zhang Y.-Z."/>
        </authorList>
    </citation>
    <scope>NUCLEOTIDE SEQUENCE [LARGE SCALE GENOMIC DNA]</scope>
    <source>
        <strain evidence="1 4">IAM 12662</strain>
    </source>
</reference>
<organism evidence="2 3">
    <name type="scientific">Pseudoalteromonas carrageenovora IAM 12662</name>
    <dbReference type="NCBI Taxonomy" id="1314868"/>
    <lineage>
        <taxon>Bacteria</taxon>
        <taxon>Pseudomonadati</taxon>
        <taxon>Pseudomonadota</taxon>
        <taxon>Gammaproteobacteria</taxon>
        <taxon>Alteromonadales</taxon>
        <taxon>Pseudoalteromonadaceae</taxon>
        <taxon>Pseudoalteromonas</taxon>
    </lineage>
</organism>
<dbReference type="EMBL" id="LT965928">
    <property type="protein sequence ID" value="SOU39952.1"/>
    <property type="molecule type" value="Genomic_DNA"/>
</dbReference>
<dbReference type="AlphaFoldDB" id="A0A2K4X6L4"/>
<name>A0A2K4X6L4_PSEVC</name>
<evidence type="ECO:0000313" key="3">
    <source>
        <dbReference type="Proteomes" id="UP000238288"/>
    </source>
</evidence>
<reference evidence="2 3" key="2">
    <citation type="submission" date="2017-11" db="EMBL/GenBank/DDBJ databases">
        <authorList>
            <person name="Han C.G."/>
        </authorList>
    </citation>
    <scope>NUCLEOTIDE SEQUENCE [LARGE SCALE GENOMIC DNA]</scope>
    <source>
        <strain evidence="3">ATCC 43555</strain>
        <strain evidence="2">ATCC43555</strain>
    </source>
</reference>
<dbReference type="Pfam" id="PF16068">
    <property type="entry name" value="DUF4810"/>
    <property type="match status" value="1"/>
</dbReference>
<evidence type="ECO:0000313" key="2">
    <source>
        <dbReference type="EMBL" id="SOU39952.1"/>
    </source>
</evidence>
<gene>
    <name evidence="2" type="ORF">PCAR9_A20377</name>
    <name evidence="1" type="ORF">PCARR_a0430</name>
</gene>
<dbReference type="Proteomes" id="UP000615003">
    <property type="component" value="Unassembled WGS sequence"/>
</dbReference>
<sequence length="115" mass="12500">MKKLLSLVVVCAALAGCNSTKEPIYYYGDYSTAVYAYLKADEVSAEEQISMLEQVISEAAGKNKPVAPGLHAHLGMLYFETGNPSLGTTHFETEKTLFPESVQYIDFLLNSAKGA</sequence>
<dbReference type="Proteomes" id="UP000238288">
    <property type="component" value="Chromosome PCAR9a"/>
</dbReference>
<protein>
    <recommendedName>
        <fullName evidence="5">DUF4810 domain-containing protein</fullName>
    </recommendedName>
</protein>